<dbReference type="AlphaFoldDB" id="A0A0J6HEP2"/>
<keyword evidence="1" id="KW-0472">Membrane</keyword>
<evidence type="ECO:0000313" key="5">
    <source>
        <dbReference type="Proteomes" id="UP000182814"/>
    </source>
</evidence>
<dbReference type="PATRIC" id="fig|163011.3.peg.2857"/>
<name>A0A0J6HEP2_9PSED</name>
<reference evidence="5" key="2">
    <citation type="submission" date="2016-10" db="EMBL/GenBank/DDBJ databases">
        <authorList>
            <person name="Varghese N."/>
            <person name="Submissions S."/>
        </authorList>
    </citation>
    <scope>NUCLEOTIDE SEQUENCE [LARGE SCALE GENOMIC DNA]</scope>
    <source>
        <strain evidence="5">BS3782</strain>
    </source>
</reference>
<feature type="transmembrane region" description="Helical" evidence="1">
    <location>
        <begin position="27"/>
        <end position="46"/>
    </location>
</feature>
<evidence type="ECO:0000313" key="3">
    <source>
        <dbReference type="EMBL" id="KAB0503303.1"/>
    </source>
</evidence>
<proteinExistence type="predicted"/>
<reference evidence="3 6" key="3">
    <citation type="submission" date="2019-09" db="EMBL/GenBank/DDBJ databases">
        <title>Draft genome sequences of 48 bacterial type strains from the CCUG.</title>
        <authorList>
            <person name="Tunovic T."/>
            <person name="Pineiro-Iglesias B."/>
            <person name="Unosson C."/>
            <person name="Inganas E."/>
            <person name="Ohlen M."/>
            <person name="Cardew S."/>
            <person name="Jensie-Markopoulos S."/>
            <person name="Salva-Serra F."/>
            <person name="Jaen-Luchoro D."/>
            <person name="Karlsson R."/>
            <person name="Svensson-Stadler L."/>
            <person name="Chun J."/>
            <person name="Moore E."/>
        </authorList>
    </citation>
    <scope>NUCLEOTIDE SEQUENCE [LARGE SCALE GENOMIC DNA]</scope>
    <source>
        <strain evidence="3 6">CCUG 51522</strain>
    </source>
</reference>
<dbReference type="Proteomes" id="UP000434925">
    <property type="component" value="Unassembled WGS sequence"/>
</dbReference>
<protein>
    <submittedName>
        <fullName evidence="4">GIY-YIG catalytic domain-containing protein</fullName>
    </submittedName>
    <submittedName>
        <fullName evidence="3">GIY-YIG nuclease family protein</fullName>
    </submittedName>
</protein>
<dbReference type="CDD" id="cd00719">
    <property type="entry name" value="GIY-YIG_SF"/>
    <property type="match status" value="1"/>
</dbReference>
<dbReference type="EMBL" id="VZPO01000006">
    <property type="protein sequence ID" value="KAB0503303.1"/>
    <property type="molecule type" value="Genomic_DNA"/>
</dbReference>
<evidence type="ECO:0000313" key="6">
    <source>
        <dbReference type="Proteomes" id="UP000434925"/>
    </source>
</evidence>
<dbReference type="EMBL" id="LT629746">
    <property type="protein sequence ID" value="SDT46039.1"/>
    <property type="molecule type" value="Genomic_DNA"/>
</dbReference>
<keyword evidence="1" id="KW-0812">Transmembrane</keyword>
<reference evidence="4" key="1">
    <citation type="submission" date="2016-10" db="EMBL/GenBank/DDBJ databases">
        <authorList>
            <person name="de Groot N.N."/>
        </authorList>
    </citation>
    <scope>NUCLEOTIDE SEQUENCE [LARGE SCALE GENOMIC DNA]</scope>
    <source>
        <strain evidence="4">BS3782</strain>
    </source>
</reference>
<keyword evidence="5" id="KW-1185">Reference proteome</keyword>
<evidence type="ECO:0000259" key="2">
    <source>
        <dbReference type="Pfam" id="PF01541"/>
    </source>
</evidence>
<dbReference type="Proteomes" id="UP000182814">
    <property type="component" value="Chromosome I"/>
</dbReference>
<accession>A0A0J6HEP2</accession>
<feature type="domain" description="GIY-YIG" evidence="2">
    <location>
        <begin position="39"/>
        <end position="67"/>
    </location>
</feature>
<dbReference type="InterPro" id="IPR000305">
    <property type="entry name" value="GIY-YIG_endonuc"/>
</dbReference>
<gene>
    <name evidence="3" type="ORF">F7R14_16155</name>
    <name evidence="4" type="ORF">SAMN04490191_4560</name>
</gene>
<keyword evidence="1" id="KW-1133">Transmembrane helix</keyword>
<organism evidence="4 5">
    <name type="scientific">Pseudomonas lini</name>
    <dbReference type="NCBI Taxonomy" id="163011"/>
    <lineage>
        <taxon>Bacteria</taxon>
        <taxon>Pseudomonadati</taxon>
        <taxon>Pseudomonadota</taxon>
        <taxon>Gammaproteobacteria</taxon>
        <taxon>Pseudomonadales</taxon>
        <taxon>Pseudomonadaceae</taxon>
        <taxon>Pseudomonas</taxon>
    </lineage>
</organism>
<evidence type="ECO:0000313" key="4">
    <source>
        <dbReference type="EMBL" id="SDT46039.1"/>
    </source>
</evidence>
<evidence type="ECO:0000256" key="1">
    <source>
        <dbReference type="SAM" id="Phobius"/>
    </source>
</evidence>
<sequence length="195" mass="20212">MGNVHFNLNNSAHLGGMAPPPVPGGGFGNALLPGAMFGMAGTYIIVNSNSNNRYIGIANDIGTRFNTRLATITETGFLPAEMARIGVTWGTTTCQNTPPVFGVAPAPVIAVPAPPAAFNALIDGAAVNLERLLIRFVITQLGAGGTVSNNAMAVAPYANPTANPITVRLTWGAMGGLYMAGFHQAVWNVGMFNAW</sequence>
<dbReference type="Pfam" id="PF01541">
    <property type="entry name" value="GIY-YIG"/>
    <property type="match status" value="1"/>
</dbReference>
<dbReference type="RefSeq" id="WP_048394612.1">
    <property type="nucleotide sequence ID" value="NZ_JYLB01000003.1"/>
</dbReference>